<dbReference type="GO" id="GO:0050660">
    <property type="term" value="F:flavin adenine dinucleotide binding"/>
    <property type="evidence" value="ECO:0007669"/>
    <property type="project" value="InterPro"/>
</dbReference>
<feature type="domain" description="FAD dependent oxidoreductase" evidence="6">
    <location>
        <begin position="7"/>
        <end position="403"/>
    </location>
</feature>
<evidence type="ECO:0000313" key="8">
    <source>
        <dbReference type="Proteomes" id="UP000016936"/>
    </source>
</evidence>
<comment type="cofactor">
    <cofactor evidence="1">
        <name>FAD</name>
        <dbReference type="ChEBI" id="CHEBI:57692"/>
    </cofactor>
</comment>
<dbReference type="OMA" id="FPSMWFQ"/>
<dbReference type="Pfam" id="PF01266">
    <property type="entry name" value="DAO"/>
    <property type="match status" value="1"/>
</dbReference>
<dbReference type="AlphaFoldDB" id="M2USN8"/>
<keyword evidence="3" id="KW-0285">Flavoprotein</keyword>
<proteinExistence type="inferred from homology"/>
<dbReference type="STRING" id="701091.M2USN8"/>
<dbReference type="PANTHER" id="PTHR10961:SF7">
    <property type="entry name" value="FAD DEPENDENT OXIDOREDUCTASE DOMAIN-CONTAINING PROTEIN"/>
    <property type="match status" value="1"/>
</dbReference>
<dbReference type="InterPro" id="IPR045170">
    <property type="entry name" value="MTOX"/>
</dbReference>
<dbReference type="Gene3D" id="3.30.9.10">
    <property type="entry name" value="D-Amino Acid Oxidase, subunit A, domain 2"/>
    <property type="match status" value="1"/>
</dbReference>
<dbReference type="InterPro" id="IPR036188">
    <property type="entry name" value="FAD/NAD-bd_sf"/>
</dbReference>
<dbReference type="eggNOG" id="KOG2820">
    <property type="taxonomic scope" value="Eukaryota"/>
</dbReference>
<reference evidence="8" key="2">
    <citation type="journal article" date="2013" name="PLoS Genet.">
        <title>Comparative genome structure, secondary metabolite, and effector coding capacity across Cochliobolus pathogens.</title>
        <authorList>
            <person name="Condon B.J."/>
            <person name="Leng Y."/>
            <person name="Wu D."/>
            <person name="Bushley K.E."/>
            <person name="Ohm R.A."/>
            <person name="Otillar R."/>
            <person name="Martin J."/>
            <person name="Schackwitz W."/>
            <person name="Grimwood J."/>
            <person name="MohdZainudin N."/>
            <person name="Xue C."/>
            <person name="Wang R."/>
            <person name="Manning V.A."/>
            <person name="Dhillon B."/>
            <person name="Tu Z.J."/>
            <person name="Steffenson B.J."/>
            <person name="Salamov A."/>
            <person name="Sun H."/>
            <person name="Lowry S."/>
            <person name="LaButti K."/>
            <person name="Han J."/>
            <person name="Copeland A."/>
            <person name="Lindquist E."/>
            <person name="Barry K."/>
            <person name="Schmutz J."/>
            <person name="Baker S.E."/>
            <person name="Ciuffetti L.M."/>
            <person name="Grigoriev I.V."/>
            <person name="Zhong S."/>
            <person name="Turgeon B.G."/>
        </authorList>
    </citation>
    <scope>NUCLEOTIDE SEQUENCE [LARGE SCALE GENOMIC DNA]</scope>
    <source>
        <strain evidence="8">C5 / ATCC 48332 / race O</strain>
    </source>
</reference>
<evidence type="ECO:0000256" key="2">
    <source>
        <dbReference type="ARBA" id="ARBA00010989"/>
    </source>
</evidence>
<protein>
    <recommendedName>
        <fullName evidence="6">FAD dependent oxidoreductase domain-containing protein</fullName>
    </recommendedName>
</protein>
<dbReference type="OrthoDB" id="424974at2759"/>
<dbReference type="HOGENOM" id="CLU_007884_2_5_1"/>
<keyword evidence="8" id="KW-1185">Reference proteome</keyword>
<accession>M2USN8</accession>
<dbReference type="SUPFAM" id="SSF51905">
    <property type="entry name" value="FAD/NAD(P)-binding domain"/>
    <property type="match status" value="1"/>
</dbReference>
<name>M2USN8_COCH5</name>
<sequence>MPSQLYDVIVVGGGAIGLGAAYEVAKAGKSTLVLEQSCLFNSAGSSNDLARMYRTMYTEPFMAELAYKSMSIWKELERDSGTSLRTMSGLLNFGDPTMGENTPEGTLMGPIANLESLGLPYRKMTKQDMENEYPFKNLPESWEGIFAPDNGVINVPLLVRTLARLAKDYGAHTQQYTEVRMLIPLKENGEDIWKVETRVNGNEAVSFRARKIIIAAGAYTNHILQPSFNIKLKLNIWEMVASYFTVNAGPHGTHFPSMWFQFAKNEHGRSRLFYGFPTVEWGPPNVCRIAVDAATRQIKDPNQRCGSVVNPEDIHDTQQFIEKHLIGVDHITPAYTLSCLQTNTFGMYSHVLTNSKADYLPYNMFVLDYIPEQYLQGGAKDSVALFTAGWAMKFVPLIGRALKDMVLKGHSEYALDEFKINRLDLKSKGKDGESQPGIIEEADGGFSNRWEYL</sequence>
<evidence type="ECO:0000259" key="6">
    <source>
        <dbReference type="Pfam" id="PF01266"/>
    </source>
</evidence>
<keyword evidence="5" id="KW-0560">Oxidoreductase</keyword>
<comment type="similarity">
    <text evidence="2">Belongs to the MSOX/MTOX family.</text>
</comment>
<dbReference type="InterPro" id="IPR006076">
    <property type="entry name" value="FAD-dep_OxRdtase"/>
</dbReference>
<reference evidence="7 8" key="1">
    <citation type="journal article" date="2012" name="PLoS Pathog.">
        <title>Diverse lifestyles and strategies of plant pathogenesis encoded in the genomes of eighteen Dothideomycetes fungi.</title>
        <authorList>
            <person name="Ohm R.A."/>
            <person name="Feau N."/>
            <person name="Henrissat B."/>
            <person name="Schoch C.L."/>
            <person name="Horwitz B.A."/>
            <person name="Barry K.W."/>
            <person name="Condon B.J."/>
            <person name="Copeland A.C."/>
            <person name="Dhillon B."/>
            <person name="Glaser F."/>
            <person name="Hesse C.N."/>
            <person name="Kosti I."/>
            <person name="LaButti K."/>
            <person name="Lindquist E.A."/>
            <person name="Lucas S."/>
            <person name="Salamov A.A."/>
            <person name="Bradshaw R.E."/>
            <person name="Ciuffetti L."/>
            <person name="Hamelin R.C."/>
            <person name="Kema G.H.J."/>
            <person name="Lawrence C."/>
            <person name="Scott J.A."/>
            <person name="Spatafora J.W."/>
            <person name="Turgeon B.G."/>
            <person name="de Wit P.J.G.M."/>
            <person name="Zhong S."/>
            <person name="Goodwin S.B."/>
            <person name="Grigoriev I.V."/>
        </authorList>
    </citation>
    <scope>NUCLEOTIDE SEQUENCE [LARGE SCALE GENOMIC DNA]</scope>
    <source>
        <strain evidence="8">C5 / ATCC 48332 / race O</strain>
    </source>
</reference>
<dbReference type="EMBL" id="KB445577">
    <property type="protein sequence ID" value="EMD90862.1"/>
    <property type="molecule type" value="Genomic_DNA"/>
</dbReference>
<evidence type="ECO:0000313" key="7">
    <source>
        <dbReference type="EMBL" id="EMD90862.1"/>
    </source>
</evidence>
<dbReference type="GO" id="GO:0008115">
    <property type="term" value="F:sarcosine oxidase activity"/>
    <property type="evidence" value="ECO:0007669"/>
    <property type="project" value="TreeGrafter"/>
</dbReference>
<organism evidence="7 8">
    <name type="scientific">Cochliobolus heterostrophus (strain C5 / ATCC 48332 / race O)</name>
    <name type="common">Southern corn leaf blight fungus</name>
    <name type="synonym">Bipolaris maydis</name>
    <dbReference type="NCBI Taxonomy" id="701091"/>
    <lineage>
        <taxon>Eukaryota</taxon>
        <taxon>Fungi</taxon>
        <taxon>Dikarya</taxon>
        <taxon>Ascomycota</taxon>
        <taxon>Pezizomycotina</taxon>
        <taxon>Dothideomycetes</taxon>
        <taxon>Pleosporomycetidae</taxon>
        <taxon>Pleosporales</taxon>
        <taxon>Pleosporineae</taxon>
        <taxon>Pleosporaceae</taxon>
        <taxon>Bipolaris</taxon>
    </lineage>
</organism>
<evidence type="ECO:0000256" key="5">
    <source>
        <dbReference type="ARBA" id="ARBA00023002"/>
    </source>
</evidence>
<evidence type="ECO:0000256" key="3">
    <source>
        <dbReference type="ARBA" id="ARBA00022630"/>
    </source>
</evidence>
<evidence type="ECO:0000256" key="1">
    <source>
        <dbReference type="ARBA" id="ARBA00001974"/>
    </source>
</evidence>
<keyword evidence="4" id="KW-0274">FAD</keyword>
<dbReference type="PANTHER" id="PTHR10961">
    <property type="entry name" value="PEROXISOMAL SARCOSINE OXIDASE"/>
    <property type="match status" value="1"/>
</dbReference>
<gene>
    <name evidence="7" type="ORF">COCHEDRAFT_1103864</name>
</gene>
<dbReference type="Gene3D" id="3.50.50.60">
    <property type="entry name" value="FAD/NAD(P)-binding domain"/>
    <property type="match status" value="1"/>
</dbReference>
<evidence type="ECO:0000256" key="4">
    <source>
        <dbReference type="ARBA" id="ARBA00022827"/>
    </source>
</evidence>
<dbReference type="Proteomes" id="UP000016936">
    <property type="component" value="Unassembled WGS sequence"/>
</dbReference>